<accession>A0AAV2DK50</accession>
<dbReference type="Proteomes" id="UP001497516">
    <property type="component" value="Chromosome 3"/>
</dbReference>
<organism evidence="10 11">
    <name type="scientific">Linum trigynum</name>
    <dbReference type="NCBI Taxonomy" id="586398"/>
    <lineage>
        <taxon>Eukaryota</taxon>
        <taxon>Viridiplantae</taxon>
        <taxon>Streptophyta</taxon>
        <taxon>Embryophyta</taxon>
        <taxon>Tracheophyta</taxon>
        <taxon>Spermatophyta</taxon>
        <taxon>Magnoliopsida</taxon>
        <taxon>eudicotyledons</taxon>
        <taxon>Gunneridae</taxon>
        <taxon>Pentapetalae</taxon>
        <taxon>rosids</taxon>
        <taxon>fabids</taxon>
        <taxon>Malpighiales</taxon>
        <taxon>Linaceae</taxon>
        <taxon>Linum</taxon>
    </lineage>
</organism>
<dbReference type="Pfam" id="PF03083">
    <property type="entry name" value="MtN3_slv"/>
    <property type="match status" value="2"/>
</dbReference>
<proteinExistence type="inferred from homology"/>
<dbReference type="InterPro" id="IPR047664">
    <property type="entry name" value="SWEET"/>
</dbReference>
<evidence type="ECO:0000256" key="6">
    <source>
        <dbReference type="ARBA" id="ARBA00022737"/>
    </source>
</evidence>
<dbReference type="InterPro" id="IPR004316">
    <property type="entry name" value="SWEET_rpt"/>
</dbReference>
<keyword evidence="4 9" id="KW-0762">Sugar transport</keyword>
<evidence type="ECO:0000256" key="3">
    <source>
        <dbReference type="ARBA" id="ARBA00022448"/>
    </source>
</evidence>
<dbReference type="FunFam" id="1.20.1280.290:FF:000001">
    <property type="entry name" value="Bidirectional sugar transporter SWEET"/>
    <property type="match status" value="1"/>
</dbReference>
<feature type="transmembrane region" description="Helical" evidence="9">
    <location>
        <begin position="12"/>
        <end position="33"/>
    </location>
</feature>
<protein>
    <recommendedName>
        <fullName evidence="9">Bidirectional sugar transporter SWEET</fullName>
    </recommendedName>
</protein>
<keyword evidence="7 9" id="KW-1133">Transmembrane helix</keyword>
<evidence type="ECO:0000256" key="1">
    <source>
        <dbReference type="ARBA" id="ARBA00004127"/>
    </source>
</evidence>
<keyword evidence="11" id="KW-1185">Reference proteome</keyword>
<sequence length="276" mass="30361">MSPDTIRNVIGIIGNVISFGLFLSPLPTFIQIWKKRSVEQFRPDPYLATAVNCMSWVVYGLPVVKPNALLVLTTNGLGAFISFIYIAIFVLYSDNKKRVKILTILLVEICFIVLLLLLVVFLVPAVSQRILIVGVVSLVLCVISYGAPLSVLKMVIETRSVEYMPFYLSLACFANGAIWTAYALIRIDLFLAIPNGSGALLGLVQLIVYATFYKSTQKQIAEVDLLEVAVDRDSAAKTTNKVANSHAALISSKKTIYMRSGSRREPKLVVDHQSSG</sequence>
<evidence type="ECO:0000313" key="10">
    <source>
        <dbReference type="EMBL" id="CAL1373642.1"/>
    </source>
</evidence>
<feature type="transmembrane region" description="Helical" evidence="9">
    <location>
        <begin position="191"/>
        <end position="212"/>
    </location>
</feature>
<feature type="transmembrane region" description="Helical" evidence="9">
    <location>
        <begin position="68"/>
        <end position="92"/>
    </location>
</feature>
<reference evidence="10 11" key="1">
    <citation type="submission" date="2024-04" db="EMBL/GenBank/DDBJ databases">
        <authorList>
            <person name="Fracassetti M."/>
        </authorList>
    </citation>
    <scope>NUCLEOTIDE SEQUENCE [LARGE SCALE GENOMIC DNA]</scope>
</reference>
<keyword evidence="6" id="KW-0677">Repeat</keyword>
<evidence type="ECO:0000256" key="7">
    <source>
        <dbReference type="ARBA" id="ARBA00022989"/>
    </source>
</evidence>
<dbReference type="AlphaFoldDB" id="A0AAV2DK50"/>
<keyword evidence="5 9" id="KW-0812">Transmembrane</keyword>
<comment type="subcellular location">
    <subcellularLocation>
        <location evidence="9">Cell membrane</location>
        <topology evidence="9">Multi-pass membrane protein</topology>
    </subcellularLocation>
    <subcellularLocation>
        <location evidence="1">Endomembrane system</location>
        <topology evidence="1">Multi-pass membrane protein</topology>
    </subcellularLocation>
</comment>
<feature type="transmembrane region" description="Helical" evidence="9">
    <location>
        <begin position="164"/>
        <end position="185"/>
    </location>
</feature>
<feature type="transmembrane region" description="Helical" evidence="9">
    <location>
        <begin position="104"/>
        <end position="124"/>
    </location>
</feature>
<feature type="transmembrane region" description="Helical" evidence="9">
    <location>
        <begin position="130"/>
        <end position="152"/>
    </location>
</feature>
<dbReference type="GO" id="GO:0005886">
    <property type="term" value="C:plasma membrane"/>
    <property type="evidence" value="ECO:0007669"/>
    <property type="project" value="UniProtKB-SubCell"/>
</dbReference>
<evidence type="ECO:0000313" key="11">
    <source>
        <dbReference type="Proteomes" id="UP001497516"/>
    </source>
</evidence>
<feature type="transmembrane region" description="Helical" evidence="9">
    <location>
        <begin position="45"/>
        <end position="62"/>
    </location>
</feature>
<evidence type="ECO:0000256" key="2">
    <source>
        <dbReference type="ARBA" id="ARBA00007809"/>
    </source>
</evidence>
<evidence type="ECO:0000256" key="9">
    <source>
        <dbReference type="RuleBase" id="RU910715"/>
    </source>
</evidence>
<keyword evidence="8 9" id="KW-0472">Membrane</keyword>
<dbReference type="EMBL" id="OZ034816">
    <property type="protein sequence ID" value="CAL1373642.1"/>
    <property type="molecule type" value="Genomic_DNA"/>
</dbReference>
<comment type="function">
    <text evidence="9">Mediates both low-affinity uptake and efflux of sugar across the membrane.</text>
</comment>
<name>A0AAV2DK50_9ROSI</name>
<keyword evidence="3 9" id="KW-0813">Transport</keyword>
<dbReference type="GO" id="GO:0051260">
    <property type="term" value="P:protein homooligomerization"/>
    <property type="evidence" value="ECO:0007669"/>
    <property type="project" value="UniProtKB-ARBA"/>
</dbReference>
<evidence type="ECO:0000256" key="5">
    <source>
        <dbReference type="ARBA" id="ARBA00022692"/>
    </source>
</evidence>
<dbReference type="Gene3D" id="1.20.1280.290">
    <property type="match status" value="2"/>
</dbReference>
<evidence type="ECO:0000256" key="8">
    <source>
        <dbReference type="ARBA" id="ARBA00023136"/>
    </source>
</evidence>
<dbReference type="GO" id="GO:0051119">
    <property type="term" value="F:sugar transmembrane transporter activity"/>
    <property type="evidence" value="ECO:0007669"/>
    <property type="project" value="InterPro"/>
</dbReference>
<evidence type="ECO:0000256" key="4">
    <source>
        <dbReference type="ARBA" id="ARBA00022597"/>
    </source>
</evidence>
<gene>
    <name evidence="10" type="ORF">LTRI10_LOCUS15562</name>
</gene>
<dbReference type="PANTHER" id="PTHR10791:SF130">
    <property type="entry name" value="BIDIRECTIONAL SUGAR TRANSPORTER SWEET6-RELATED"/>
    <property type="match status" value="1"/>
</dbReference>
<dbReference type="FunFam" id="1.20.1280.290:FF:000002">
    <property type="entry name" value="Bidirectional sugar transporter SWEET"/>
    <property type="match status" value="1"/>
</dbReference>
<dbReference type="GO" id="GO:0012505">
    <property type="term" value="C:endomembrane system"/>
    <property type="evidence" value="ECO:0007669"/>
    <property type="project" value="UniProtKB-SubCell"/>
</dbReference>
<dbReference type="PANTHER" id="PTHR10791">
    <property type="entry name" value="RAG1-ACTIVATING PROTEIN 1"/>
    <property type="match status" value="1"/>
</dbReference>
<comment type="similarity">
    <text evidence="2 9">Belongs to the SWEET sugar transporter family.</text>
</comment>